<evidence type="ECO:0000256" key="2">
    <source>
        <dbReference type="SAM" id="Phobius"/>
    </source>
</evidence>
<accession>A0AAV4WCI3</accession>
<comment type="caution">
    <text evidence="3">The sequence shown here is derived from an EMBL/GenBank/DDBJ whole genome shotgun (WGS) entry which is preliminary data.</text>
</comment>
<feature type="region of interest" description="Disordered" evidence="1">
    <location>
        <begin position="81"/>
        <end position="128"/>
    </location>
</feature>
<protein>
    <submittedName>
        <fullName evidence="3">Uncharacterized protein</fullName>
    </submittedName>
</protein>
<feature type="transmembrane region" description="Helical" evidence="2">
    <location>
        <begin position="7"/>
        <end position="25"/>
    </location>
</feature>
<name>A0AAV4WCI3_CAEEX</name>
<dbReference type="EMBL" id="BPLR01015870">
    <property type="protein sequence ID" value="GIY79323.1"/>
    <property type="molecule type" value="Genomic_DNA"/>
</dbReference>
<evidence type="ECO:0000313" key="3">
    <source>
        <dbReference type="EMBL" id="GIY79323.1"/>
    </source>
</evidence>
<dbReference type="AlphaFoldDB" id="A0AAV4WCI3"/>
<feature type="compositionally biased region" description="Basic and acidic residues" evidence="1">
    <location>
        <begin position="89"/>
        <end position="100"/>
    </location>
</feature>
<reference evidence="3 4" key="1">
    <citation type="submission" date="2021-06" db="EMBL/GenBank/DDBJ databases">
        <title>Caerostris extrusa draft genome.</title>
        <authorList>
            <person name="Kono N."/>
            <person name="Arakawa K."/>
        </authorList>
    </citation>
    <scope>NUCLEOTIDE SEQUENCE [LARGE SCALE GENOMIC DNA]</scope>
</reference>
<organism evidence="3 4">
    <name type="scientific">Caerostris extrusa</name>
    <name type="common">Bark spider</name>
    <name type="synonym">Caerostris bankana</name>
    <dbReference type="NCBI Taxonomy" id="172846"/>
    <lineage>
        <taxon>Eukaryota</taxon>
        <taxon>Metazoa</taxon>
        <taxon>Ecdysozoa</taxon>
        <taxon>Arthropoda</taxon>
        <taxon>Chelicerata</taxon>
        <taxon>Arachnida</taxon>
        <taxon>Araneae</taxon>
        <taxon>Araneomorphae</taxon>
        <taxon>Entelegynae</taxon>
        <taxon>Araneoidea</taxon>
        <taxon>Araneidae</taxon>
        <taxon>Caerostris</taxon>
    </lineage>
</organism>
<keyword evidence="4" id="KW-1185">Reference proteome</keyword>
<gene>
    <name evidence="3" type="primary">AVEN_261694_1</name>
    <name evidence="3" type="ORF">CEXT_614881</name>
</gene>
<keyword evidence="2" id="KW-1133">Transmembrane helix</keyword>
<keyword evidence="2" id="KW-0812">Transmembrane</keyword>
<feature type="transmembrane region" description="Helical" evidence="2">
    <location>
        <begin position="155"/>
        <end position="180"/>
    </location>
</feature>
<keyword evidence="2" id="KW-0472">Membrane</keyword>
<evidence type="ECO:0000256" key="1">
    <source>
        <dbReference type="SAM" id="MobiDB-lite"/>
    </source>
</evidence>
<proteinExistence type="predicted"/>
<sequence>MCSLDIIICLLDILAVILLFSYQTSVPKGKLDCLWWHILEALYRKEVYTCVHTPANEDDESPHNYYDASITDRHCDAGDANPLLHRFPGHPERGPHDHGLQDAPGARQHHPRRPVQEGGASVHPARGPPASLANLGGFGTMASIGSLRTVMMGGMLYGLSLIPAVVLALGGNGLPFGGMLSALGMKKRALPETSSAKMPLLSEPQTKRLLQMLQSAFRQWNVADEHCKQLFVCQMYRQVSSNGVTPDLELFKEALLHILERGGQRRAGRAAEHLLAEYEHYFAAARMGMKQDNCESHYSRCGLSLYPANDGFKSDRNTAVAKKTAAKDSPSMKTSE</sequence>
<dbReference type="Proteomes" id="UP001054945">
    <property type="component" value="Unassembled WGS sequence"/>
</dbReference>
<evidence type="ECO:0000313" key="4">
    <source>
        <dbReference type="Proteomes" id="UP001054945"/>
    </source>
</evidence>